<accession>A0ABM7T5P6</accession>
<evidence type="ECO:0000259" key="4">
    <source>
        <dbReference type="Pfam" id="PF24621"/>
    </source>
</evidence>
<dbReference type="PANTHER" id="PTHR43622">
    <property type="entry name" value="3-DEHYDROQUINATE SYNTHASE"/>
    <property type="match status" value="1"/>
</dbReference>
<feature type="domain" description="3-dehydroquinate synthase C-terminal" evidence="4">
    <location>
        <begin position="1"/>
        <end position="138"/>
    </location>
</feature>
<dbReference type="PANTHER" id="PTHR43622:SF1">
    <property type="entry name" value="3-DEHYDROQUINATE SYNTHASE"/>
    <property type="match status" value="1"/>
</dbReference>
<reference evidence="6" key="1">
    <citation type="submission" date="2021-07" db="EMBL/GenBank/DDBJ databases">
        <title>Complete genome sequencing of a Clostridium isolate.</title>
        <authorList>
            <person name="Ueki A."/>
            <person name="Tonouchi A."/>
        </authorList>
    </citation>
    <scope>NUCLEOTIDE SEQUENCE [LARGE SCALE GENOMIC DNA]</scope>
    <source>
        <strain evidence="6">C5S11</strain>
    </source>
</reference>
<comment type="cofactor">
    <cofactor evidence="1">
        <name>Co(2+)</name>
        <dbReference type="ChEBI" id="CHEBI:48828"/>
    </cofactor>
</comment>
<sequence>MSETIKHACIADIEFFEYLENHVYDIFDFNATICEHIAEKNCEIKYNVVMQDEKEKSLREILNLGHTVGRAIETVSYYKLLHGEAFSIGIVAQVMLGCKLGYISNEEKDRCINLLERIGLPISIPHYIDREDLIKKCIQIRKYEMENLDLYFKKV</sequence>
<keyword evidence="2" id="KW-0479">Metal-binding</keyword>
<keyword evidence="6" id="KW-1185">Reference proteome</keyword>
<evidence type="ECO:0000256" key="2">
    <source>
        <dbReference type="ARBA" id="ARBA00022723"/>
    </source>
</evidence>
<dbReference type="Gene3D" id="1.20.1090.10">
    <property type="entry name" value="Dehydroquinate synthase-like - alpha domain"/>
    <property type="match status" value="1"/>
</dbReference>
<dbReference type="InterPro" id="IPR050071">
    <property type="entry name" value="Dehydroquinate_synthase"/>
</dbReference>
<protein>
    <recommendedName>
        <fullName evidence="4">3-dehydroquinate synthase C-terminal domain-containing protein</fullName>
    </recommendedName>
</protein>
<dbReference type="EMBL" id="AP024849">
    <property type="protein sequence ID" value="BCZ46261.1"/>
    <property type="molecule type" value="Genomic_DNA"/>
</dbReference>
<dbReference type="SUPFAM" id="SSF56796">
    <property type="entry name" value="Dehydroquinate synthase-like"/>
    <property type="match status" value="1"/>
</dbReference>
<dbReference type="InterPro" id="IPR056179">
    <property type="entry name" value="DHQS_C"/>
</dbReference>
<evidence type="ECO:0000256" key="1">
    <source>
        <dbReference type="ARBA" id="ARBA00001941"/>
    </source>
</evidence>
<dbReference type="Pfam" id="PF24621">
    <property type="entry name" value="DHQS_C"/>
    <property type="match status" value="1"/>
</dbReference>
<name>A0ABM7T5P6_9CLOT</name>
<organism evidence="5 6">
    <name type="scientific">Clostridium gelidum</name>
    <dbReference type="NCBI Taxonomy" id="704125"/>
    <lineage>
        <taxon>Bacteria</taxon>
        <taxon>Bacillati</taxon>
        <taxon>Bacillota</taxon>
        <taxon>Clostridia</taxon>
        <taxon>Eubacteriales</taxon>
        <taxon>Clostridiaceae</taxon>
        <taxon>Clostridium</taxon>
    </lineage>
</organism>
<keyword evidence="3" id="KW-0520">NAD</keyword>
<dbReference type="Proteomes" id="UP000824633">
    <property type="component" value="Chromosome"/>
</dbReference>
<gene>
    <name evidence="5" type="ORF">psyc5s11_23280</name>
</gene>
<evidence type="ECO:0000256" key="3">
    <source>
        <dbReference type="ARBA" id="ARBA00023027"/>
    </source>
</evidence>
<evidence type="ECO:0000313" key="5">
    <source>
        <dbReference type="EMBL" id="BCZ46261.1"/>
    </source>
</evidence>
<evidence type="ECO:0000313" key="6">
    <source>
        <dbReference type="Proteomes" id="UP000824633"/>
    </source>
</evidence>
<proteinExistence type="predicted"/>